<keyword evidence="1" id="KW-1185">Reference proteome</keyword>
<dbReference type="SUPFAM" id="SSF56219">
    <property type="entry name" value="DNase I-like"/>
    <property type="match status" value="1"/>
</dbReference>
<dbReference type="InterPro" id="IPR027124">
    <property type="entry name" value="Swc5/CFDP1/2"/>
</dbReference>
<dbReference type="PaxDb" id="4097-A0A1S4CVL2"/>
<dbReference type="RefSeq" id="XP_016505156.1">
    <property type="nucleotide sequence ID" value="XM_016649670.1"/>
</dbReference>
<protein>
    <submittedName>
        <fullName evidence="2">Craniofacial development protein 2-like</fullName>
    </submittedName>
</protein>
<evidence type="ECO:0000313" key="2">
    <source>
        <dbReference type="RefSeq" id="XP_016505156.1"/>
    </source>
</evidence>
<dbReference type="OMA" id="PRIMACR"/>
<dbReference type="GeneID" id="107823073"/>
<dbReference type="Proteomes" id="UP000790787">
    <property type="component" value="Chromosome 7"/>
</dbReference>
<name>A0A1S4CVL2_TOBAC</name>
<gene>
    <name evidence="2" type="primary">LOC107823073</name>
</gene>
<dbReference type="Gene3D" id="3.60.10.10">
    <property type="entry name" value="Endonuclease/exonuclease/phosphatase"/>
    <property type="match status" value="1"/>
</dbReference>
<dbReference type="OrthoDB" id="1902296at2759"/>
<sequence length="172" mass="19407">MQYTRPGATGWSRAWPYTYGSATTLLRIQEGEGKNGVGILVDKDLRELVVEVRRVNDRLTTTKLVVGGFTLNIISAYAPQTGLDEEVKRRFREDLDEMLRYDDVHGVFGFGDRNGGGTSLLDFARAFDLVIGNSSFSKKREQLVTFRSSMAEAQLDYLLYKKSDKGLCMDFK</sequence>
<organism evidence="1 2">
    <name type="scientific">Nicotiana tabacum</name>
    <name type="common">Common tobacco</name>
    <dbReference type="NCBI Taxonomy" id="4097"/>
    <lineage>
        <taxon>Eukaryota</taxon>
        <taxon>Viridiplantae</taxon>
        <taxon>Streptophyta</taxon>
        <taxon>Embryophyta</taxon>
        <taxon>Tracheophyta</taxon>
        <taxon>Spermatophyta</taxon>
        <taxon>Magnoliopsida</taxon>
        <taxon>eudicotyledons</taxon>
        <taxon>Gunneridae</taxon>
        <taxon>Pentapetalae</taxon>
        <taxon>asterids</taxon>
        <taxon>lamiids</taxon>
        <taxon>Solanales</taxon>
        <taxon>Solanaceae</taxon>
        <taxon>Nicotianoideae</taxon>
        <taxon>Nicotianeae</taxon>
        <taxon>Nicotiana</taxon>
    </lineage>
</organism>
<reference evidence="2" key="2">
    <citation type="submission" date="2025-08" db="UniProtKB">
        <authorList>
            <consortium name="RefSeq"/>
        </authorList>
    </citation>
    <scope>IDENTIFICATION</scope>
</reference>
<dbReference type="PANTHER" id="PTHR23227:SF67">
    <property type="entry name" value="CRANIOFACIAL DEVELOPMENT PROTEIN 2-LIKE"/>
    <property type="match status" value="1"/>
</dbReference>
<reference evidence="1" key="1">
    <citation type="journal article" date="2014" name="Nat. Commun.">
        <title>The tobacco genome sequence and its comparison with those of tomato and potato.</title>
        <authorList>
            <person name="Sierro N."/>
            <person name="Battey J.N."/>
            <person name="Ouadi S."/>
            <person name="Bakaher N."/>
            <person name="Bovet L."/>
            <person name="Willig A."/>
            <person name="Goepfert S."/>
            <person name="Peitsch M.C."/>
            <person name="Ivanov N.V."/>
        </authorList>
    </citation>
    <scope>NUCLEOTIDE SEQUENCE [LARGE SCALE GENOMIC DNA]</scope>
</reference>
<dbReference type="PANTHER" id="PTHR23227">
    <property type="entry name" value="BUCENTAUR RELATED"/>
    <property type="match status" value="1"/>
</dbReference>
<dbReference type="InterPro" id="IPR036691">
    <property type="entry name" value="Endo/exonu/phosph_ase_sf"/>
</dbReference>
<dbReference type="KEGG" id="nta:107823073"/>
<dbReference type="STRING" id="4097.A0A1S4CVL2"/>
<evidence type="ECO:0000313" key="1">
    <source>
        <dbReference type="Proteomes" id="UP000790787"/>
    </source>
</evidence>
<accession>A0A1S4CVL2</accession>
<proteinExistence type="predicted"/>
<dbReference type="AlphaFoldDB" id="A0A1S4CVL2"/>
<feature type="non-terminal residue" evidence="2">
    <location>
        <position position="172"/>
    </location>
</feature>